<dbReference type="InterPro" id="IPR043134">
    <property type="entry name" value="GTP-CH-I_N"/>
</dbReference>
<dbReference type="PANTHER" id="PTHR11109:SF7">
    <property type="entry name" value="GTP CYCLOHYDROLASE 1"/>
    <property type="match status" value="1"/>
</dbReference>
<keyword evidence="5" id="KW-0862">Zinc</keyword>
<accession>A0ABQ6JSC6</accession>
<evidence type="ECO:0000256" key="1">
    <source>
        <dbReference type="ARBA" id="ARBA00001052"/>
    </source>
</evidence>
<dbReference type="NCBIfam" id="TIGR00063">
    <property type="entry name" value="folE"/>
    <property type="match status" value="1"/>
</dbReference>
<comment type="caution">
    <text evidence="7">The sequence shown here is derived from an EMBL/GenBank/DDBJ whole genome shotgun (WGS) entry which is preliminary data.</text>
</comment>
<comment type="subunit">
    <text evidence="5">Homopolymer.</text>
</comment>
<dbReference type="NCBIfam" id="NF006826">
    <property type="entry name" value="PRK09347.1-3"/>
    <property type="match status" value="1"/>
</dbReference>
<dbReference type="Proteomes" id="UP001157069">
    <property type="component" value="Unassembled WGS sequence"/>
</dbReference>
<keyword evidence="5" id="KW-0342">GTP-binding</keyword>
<comment type="pathway">
    <text evidence="2 5">Cofactor biosynthesis; 7,8-dihydroneopterin triphosphate biosynthesis; 7,8-dihydroneopterin triphosphate from GTP: step 1/1.</text>
</comment>
<feature type="binding site" evidence="5">
    <location>
        <position position="152"/>
    </location>
    <ligand>
        <name>Zn(2+)</name>
        <dbReference type="ChEBI" id="CHEBI:29105"/>
    </ligand>
</feature>
<dbReference type="InterPro" id="IPR043133">
    <property type="entry name" value="GTP-CH-I_C/QueF"/>
</dbReference>
<dbReference type="EC" id="3.5.4.16" evidence="5"/>
<proteinExistence type="inferred from homology"/>
<comment type="catalytic activity">
    <reaction evidence="1 5">
        <text>GTP + H2O = 7,8-dihydroneopterin 3'-triphosphate + formate + H(+)</text>
        <dbReference type="Rhea" id="RHEA:17473"/>
        <dbReference type="ChEBI" id="CHEBI:15377"/>
        <dbReference type="ChEBI" id="CHEBI:15378"/>
        <dbReference type="ChEBI" id="CHEBI:15740"/>
        <dbReference type="ChEBI" id="CHEBI:37565"/>
        <dbReference type="ChEBI" id="CHEBI:58462"/>
        <dbReference type="EC" id="3.5.4.16"/>
    </reaction>
</comment>
<feature type="binding site" evidence="5">
    <location>
        <position position="84"/>
    </location>
    <ligand>
        <name>Zn(2+)</name>
        <dbReference type="ChEBI" id="CHEBI:29105"/>
    </ligand>
</feature>
<keyword evidence="3 5" id="KW-0554">One-carbon metabolism</keyword>
<dbReference type="PANTHER" id="PTHR11109">
    <property type="entry name" value="GTP CYCLOHYDROLASE I"/>
    <property type="match status" value="1"/>
</dbReference>
<comment type="similarity">
    <text evidence="5">Belongs to the GTP cyclohydrolase I family.</text>
</comment>
<dbReference type="InterPro" id="IPR001474">
    <property type="entry name" value="GTP_CycHdrlase_I"/>
</dbReference>
<protein>
    <recommendedName>
        <fullName evidence="5">GTP cyclohydrolase 1</fullName>
        <ecNumber evidence="5">3.5.4.16</ecNumber>
    </recommendedName>
    <alternativeName>
        <fullName evidence="5">GTP cyclohydrolase I</fullName>
        <shortName evidence="5">GTP-CH-I</shortName>
    </alternativeName>
</protein>
<keyword evidence="5" id="KW-0479">Metal-binding</keyword>
<evidence type="ECO:0000256" key="2">
    <source>
        <dbReference type="ARBA" id="ARBA00005080"/>
    </source>
</evidence>
<reference evidence="8" key="1">
    <citation type="journal article" date="2019" name="Int. J. Syst. Evol. Microbiol.">
        <title>The Global Catalogue of Microorganisms (GCM) 10K type strain sequencing project: providing services to taxonomists for standard genome sequencing and annotation.</title>
        <authorList>
            <consortium name="The Broad Institute Genomics Platform"/>
            <consortium name="The Broad Institute Genome Sequencing Center for Infectious Disease"/>
            <person name="Wu L."/>
            <person name="Ma J."/>
        </authorList>
    </citation>
    <scope>NUCLEOTIDE SEQUENCE [LARGE SCALE GENOMIC DNA]</scope>
    <source>
        <strain evidence="8">NBRC 108755</strain>
    </source>
</reference>
<dbReference type="RefSeq" id="WP_284298872.1">
    <property type="nucleotide sequence ID" value="NZ_BSVA01000001.1"/>
</dbReference>
<evidence type="ECO:0000256" key="3">
    <source>
        <dbReference type="ARBA" id="ARBA00022563"/>
    </source>
</evidence>
<dbReference type="PROSITE" id="PS00859">
    <property type="entry name" value="GTP_CYCLOHYDROL_1_1"/>
    <property type="match status" value="1"/>
</dbReference>
<dbReference type="NCBIfam" id="NF006825">
    <property type="entry name" value="PRK09347.1-2"/>
    <property type="match status" value="1"/>
</dbReference>
<dbReference type="SUPFAM" id="SSF55620">
    <property type="entry name" value="Tetrahydrobiopterin biosynthesis enzymes-like"/>
    <property type="match status" value="1"/>
</dbReference>
<evidence type="ECO:0000313" key="7">
    <source>
        <dbReference type="EMBL" id="GMA90884.1"/>
    </source>
</evidence>
<feature type="domain" description="GTP cyclohydrolase I" evidence="6">
    <location>
        <begin position="8"/>
        <end position="187"/>
    </location>
</feature>
<evidence type="ECO:0000259" key="6">
    <source>
        <dbReference type="Pfam" id="PF01227"/>
    </source>
</evidence>
<keyword evidence="8" id="KW-1185">Reference proteome</keyword>
<evidence type="ECO:0000313" key="8">
    <source>
        <dbReference type="Proteomes" id="UP001157069"/>
    </source>
</evidence>
<dbReference type="Gene3D" id="1.10.286.10">
    <property type="match status" value="1"/>
</dbReference>
<dbReference type="InterPro" id="IPR018234">
    <property type="entry name" value="GTP_CycHdrlase_I_CS"/>
</dbReference>
<evidence type="ECO:0000256" key="4">
    <source>
        <dbReference type="ARBA" id="ARBA00022801"/>
    </source>
</evidence>
<dbReference type="EMBL" id="BSVA01000001">
    <property type="protein sequence ID" value="GMA90884.1"/>
    <property type="molecule type" value="Genomic_DNA"/>
</dbReference>
<sequence>MPIDSGRIEAAVVELLRAIGEDPARPGLARTPQRIAASYAELFAGIDEDPLAHLAASTDFADEHSAGELVLVRDIAFRSTCEHHLLPFTGVAHLAYVPNERIVGLGKLARVVETLSSRPQLQERLGEQIADTLEEGLAPRGVLVVLDAQHGCVTARGTRQASSTTVTVASRGTLAEPANRAGVLALIGRGADAAEASEVL</sequence>
<evidence type="ECO:0000256" key="5">
    <source>
        <dbReference type="HAMAP-Rule" id="MF_00223"/>
    </source>
</evidence>
<keyword evidence="4 5" id="KW-0378">Hydrolase</keyword>
<gene>
    <name evidence="5 7" type="primary">folE</name>
    <name evidence="7" type="ORF">GCM10025869_14130</name>
</gene>
<dbReference type="InterPro" id="IPR020602">
    <property type="entry name" value="GTP_CycHdrlase_I_dom"/>
</dbReference>
<feature type="binding site" evidence="5">
    <location>
        <position position="81"/>
    </location>
    <ligand>
        <name>Zn(2+)</name>
        <dbReference type="ChEBI" id="CHEBI:29105"/>
    </ligand>
</feature>
<keyword evidence="5" id="KW-0547">Nucleotide-binding</keyword>
<dbReference type="HAMAP" id="MF_00223">
    <property type="entry name" value="FolE"/>
    <property type="match status" value="1"/>
</dbReference>
<dbReference type="Pfam" id="PF01227">
    <property type="entry name" value="GTP_cyclohydroI"/>
    <property type="match status" value="1"/>
</dbReference>
<dbReference type="Gene3D" id="3.30.1130.10">
    <property type="match status" value="1"/>
</dbReference>
<organism evidence="7 8">
    <name type="scientific">Homoserinibacter gongjuensis</name>
    <dbReference type="NCBI Taxonomy" id="1162968"/>
    <lineage>
        <taxon>Bacteria</taxon>
        <taxon>Bacillati</taxon>
        <taxon>Actinomycetota</taxon>
        <taxon>Actinomycetes</taxon>
        <taxon>Micrococcales</taxon>
        <taxon>Microbacteriaceae</taxon>
        <taxon>Homoserinibacter</taxon>
    </lineage>
</organism>
<name>A0ABQ6JSC6_9MICO</name>